<dbReference type="EMBL" id="ML976790">
    <property type="protein sequence ID" value="KAF1964386.1"/>
    <property type="molecule type" value="Genomic_DNA"/>
</dbReference>
<dbReference type="Pfam" id="PF24476">
    <property type="entry name" value="DUF7580"/>
    <property type="match status" value="1"/>
</dbReference>
<dbReference type="InterPro" id="IPR011009">
    <property type="entry name" value="Kinase-like_dom_sf"/>
</dbReference>
<dbReference type="GO" id="GO:0005524">
    <property type="term" value="F:ATP binding"/>
    <property type="evidence" value="ECO:0007669"/>
    <property type="project" value="InterPro"/>
</dbReference>
<dbReference type="Proteomes" id="UP000800036">
    <property type="component" value="Unassembled WGS sequence"/>
</dbReference>
<dbReference type="GO" id="GO:0004672">
    <property type="term" value="F:protein kinase activity"/>
    <property type="evidence" value="ECO:0007669"/>
    <property type="project" value="InterPro"/>
</dbReference>
<dbReference type="InterPro" id="IPR038305">
    <property type="entry name" value="HeLo_sf"/>
</dbReference>
<dbReference type="SUPFAM" id="SSF56112">
    <property type="entry name" value="Protein kinase-like (PK-like)"/>
    <property type="match status" value="1"/>
</dbReference>
<keyword evidence="3" id="KW-1185">Reference proteome</keyword>
<dbReference type="Gene3D" id="1.10.510.10">
    <property type="entry name" value="Transferase(Phosphotransferase) domain 1"/>
    <property type="match status" value="1"/>
</dbReference>
<gene>
    <name evidence="2" type="ORF">BU23DRAFT_63281</name>
</gene>
<dbReference type="InterPro" id="IPR056002">
    <property type="entry name" value="DUF7580"/>
</dbReference>
<dbReference type="InterPro" id="IPR000719">
    <property type="entry name" value="Prot_kinase_dom"/>
</dbReference>
<feature type="domain" description="Protein kinase" evidence="1">
    <location>
        <begin position="225"/>
        <end position="520"/>
    </location>
</feature>
<dbReference type="Gene3D" id="1.20.120.1020">
    <property type="entry name" value="Prion-inhibition and propagation, HeLo domain"/>
    <property type="match status" value="1"/>
</dbReference>
<dbReference type="PANTHER" id="PTHR37542">
    <property type="entry name" value="HELO DOMAIN-CONTAINING PROTEIN-RELATED"/>
    <property type="match status" value="1"/>
</dbReference>
<dbReference type="OrthoDB" id="1911848at2759"/>
<dbReference type="PROSITE" id="PS50011">
    <property type="entry name" value="PROTEIN_KINASE_DOM"/>
    <property type="match status" value="1"/>
</dbReference>
<name>A0A6A5UN82_9PLEO</name>
<evidence type="ECO:0000313" key="3">
    <source>
        <dbReference type="Proteomes" id="UP000800036"/>
    </source>
</evidence>
<dbReference type="PANTHER" id="PTHR37542:SF3">
    <property type="entry name" value="PRION-INHIBITION AND PROPAGATION HELO DOMAIN-CONTAINING PROTEIN"/>
    <property type="match status" value="1"/>
</dbReference>
<sequence length="535" mass="62534">MCSYRVNISRRNVFPERQELESKFRYEVLFLQSLGQCFFRNGAIVENERTNRRWLRQIHEIIERIRITLSDYSRIAAEEDERYREYSPFVNREMYDTALVEFDLAEELPIPARQTPVHVTTRALRWLGIKAKERVNENLDAWKWALVEKRKFEAVLIVLQDENRRLKDLLPLIPARREARQPGQKVHQDTQDDFDEDSYRLGLNTHAELKRIVQSEASTTVATISANLKPLSDPECGPLVLCSVDNSRHDVVLVEYKYYRVSEDSDEEDKRRTAQRARQLASLLSSAGTGDLATLPFRGLFEEPEYSRHTFVFDFPINTDTSAAPLSLCEMINSRNLDLRLSLPDRFQVAATVAKALAAFHSDGWVHKSFRSSSVVFFREELTKNLMVKNPYLVRFEFSRPQMSHTKLDFDDDPERNLYRHPDRQGEPRASFTRLHDLYALGVVLLEIGLWQTASIMIEEVKVPKGRQKSVQEILKQLTKRRLAHHMGEKYTEAVLSCLDDRYEHRITDIDFSMIFHEEVIRKIDVRALLDTRVE</sequence>
<protein>
    <recommendedName>
        <fullName evidence="1">Protein kinase domain-containing protein</fullName>
    </recommendedName>
</protein>
<dbReference type="AlphaFoldDB" id="A0A6A5UN82"/>
<dbReference type="Pfam" id="PF14479">
    <property type="entry name" value="HeLo"/>
    <property type="match status" value="1"/>
</dbReference>
<organism evidence="2 3">
    <name type="scientific">Bimuria novae-zelandiae CBS 107.79</name>
    <dbReference type="NCBI Taxonomy" id="1447943"/>
    <lineage>
        <taxon>Eukaryota</taxon>
        <taxon>Fungi</taxon>
        <taxon>Dikarya</taxon>
        <taxon>Ascomycota</taxon>
        <taxon>Pezizomycotina</taxon>
        <taxon>Dothideomycetes</taxon>
        <taxon>Pleosporomycetidae</taxon>
        <taxon>Pleosporales</taxon>
        <taxon>Massarineae</taxon>
        <taxon>Didymosphaeriaceae</taxon>
        <taxon>Bimuria</taxon>
    </lineage>
</organism>
<accession>A0A6A5UN82</accession>
<reference evidence="2" key="1">
    <citation type="journal article" date="2020" name="Stud. Mycol.">
        <title>101 Dothideomycetes genomes: a test case for predicting lifestyles and emergence of pathogens.</title>
        <authorList>
            <person name="Haridas S."/>
            <person name="Albert R."/>
            <person name="Binder M."/>
            <person name="Bloem J."/>
            <person name="Labutti K."/>
            <person name="Salamov A."/>
            <person name="Andreopoulos B."/>
            <person name="Baker S."/>
            <person name="Barry K."/>
            <person name="Bills G."/>
            <person name="Bluhm B."/>
            <person name="Cannon C."/>
            <person name="Castanera R."/>
            <person name="Culley D."/>
            <person name="Daum C."/>
            <person name="Ezra D."/>
            <person name="Gonzalez J."/>
            <person name="Henrissat B."/>
            <person name="Kuo A."/>
            <person name="Liang C."/>
            <person name="Lipzen A."/>
            <person name="Lutzoni F."/>
            <person name="Magnuson J."/>
            <person name="Mondo S."/>
            <person name="Nolan M."/>
            <person name="Ohm R."/>
            <person name="Pangilinan J."/>
            <person name="Park H.-J."/>
            <person name="Ramirez L."/>
            <person name="Alfaro M."/>
            <person name="Sun H."/>
            <person name="Tritt A."/>
            <person name="Yoshinaga Y."/>
            <person name="Zwiers L.-H."/>
            <person name="Turgeon B."/>
            <person name="Goodwin S."/>
            <person name="Spatafora J."/>
            <person name="Crous P."/>
            <person name="Grigoriev I."/>
        </authorList>
    </citation>
    <scope>NUCLEOTIDE SEQUENCE</scope>
    <source>
        <strain evidence="2">CBS 107.79</strain>
    </source>
</reference>
<dbReference type="InterPro" id="IPR029498">
    <property type="entry name" value="HeLo_dom"/>
</dbReference>
<proteinExistence type="predicted"/>
<evidence type="ECO:0000259" key="1">
    <source>
        <dbReference type="PROSITE" id="PS50011"/>
    </source>
</evidence>
<evidence type="ECO:0000313" key="2">
    <source>
        <dbReference type="EMBL" id="KAF1964386.1"/>
    </source>
</evidence>